<reference evidence="22" key="2">
    <citation type="submission" date="2025-08" db="UniProtKB">
        <authorList>
            <consortium name="RefSeq"/>
        </authorList>
    </citation>
    <scope>IDENTIFICATION</scope>
    <source>
        <tissue evidence="22">Leaf</tissue>
    </source>
</reference>
<evidence type="ECO:0000313" key="21">
    <source>
        <dbReference type="Proteomes" id="UP000515151"/>
    </source>
</evidence>
<proteinExistence type="predicted"/>
<evidence type="ECO:0000256" key="12">
    <source>
        <dbReference type="ARBA" id="ARBA00023170"/>
    </source>
</evidence>
<evidence type="ECO:0000256" key="13">
    <source>
        <dbReference type="ARBA" id="ARBA00023180"/>
    </source>
</evidence>
<dbReference type="SUPFAM" id="SSF56112">
    <property type="entry name" value="Protein kinase-like (PK-like)"/>
    <property type="match status" value="1"/>
</dbReference>
<dbReference type="InterPro" id="IPR017441">
    <property type="entry name" value="Protein_kinase_ATP_BS"/>
</dbReference>
<name>A0A6P8DDS7_PUNGR</name>
<dbReference type="GeneID" id="116204603"/>
<evidence type="ECO:0000256" key="17">
    <source>
        <dbReference type="SAM" id="MobiDB-lite"/>
    </source>
</evidence>
<feature type="transmembrane region" description="Helical" evidence="18">
    <location>
        <begin position="322"/>
        <end position="343"/>
    </location>
</feature>
<comment type="subcellular location">
    <subcellularLocation>
        <location evidence="1">Membrane</location>
        <topology evidence="1">Single-pass membrane protein</topology>
    </subcellularLocation>
</comment>
<dbReference type="PANTHER" id="PTHR27002">
    <property type="entry name" value="RECEPTOR-LIKE SERINE/THREONINE-PROTEIN KINASE SD1-8"/>
    <property type="match status" value="1"/>
</dbReference>
<evidence type="ECO:0000256" key="14">
    <source>
        <dbReference type="ARBA" id="ARBA00047558"/>
    </source>
</evidence>
<sequence length="696" mass="77048">MASLLGFFSASVRRLLCTSSISLLFLLFNCLAIPTRINAYCYNDRNFTAHSTYAKNRRHLLSSLHSNVTADGGFFSGSLGTGPNTVYALSFCRGDLAAQNRRAIVNSTAIKLMESCPYQKQGIRYEDSCCIVRYSDRPINGILDMSINEMAYNTRNLSLSWDDFNQTWWNHMENLTAEASKGSGRFKFATGEASLPDSNTIYALLQCSPDLSESDCHRCLINSIGDYQSCCRGKSGGIILRLPSCFLRWDLYNFYVYSPAPPPPSASPPPPPPSPLQSPPPPPPPPSPLPSPSPPPPVGAPPPASTDRTSTEKGKRQISTSAIVAIAVPIIVTADVFLILCCFRRKRTIQRHEVPQYTSVVSDITTVESLQFDLAAIQAATGNFSADKKLGEGGFGEVYMGRLLNGQDVAVKKLSRSSDQGAEEFKNEVMVMAELQHRNLVRLLGFCFEGEEKIVIYEYVPNKSLDYILFDVEKRALLDWSRRYKIISGIARGMLYLHEDSQLRIIHRDLKASNVLLDANMNPKISDFGMARIFGVDQTHAATHTVVGTLGYMSPEYAMHGQFSMKSDVYSFGVLVLEIISGEKNSSFHQSGSAEDLPSYAWKQWRDGTPMEVLDPILRESCSGNEVIRCIQMSLWCLQEDPANRPTMATIALTLNSDSITLPVPREPALLLRSRSNGQLHSESVNEASITDVEPR</sequence>
<evidence type="ECO:0000256" key="15">
    <source>
        <dbReference type="ARBA" id="ARBA00047951"/>
    </source>
</evidence>
<dbReference type="InterPro" id="IPR001245">
    <property type="entry name" value="Ser-Thr/Tyr_kinase_cat_dom"/>
</dbReference>
<evidence type="ECO:0000259" key="19">
    <source>
        <dbReference type="PROSITE" id="PS50011"/>
    </source>
</evidence>
<protein>
    <submittedName>
        <fullName evidence="22">Cysteine-rich receptor-like protein kinase 35 isoform X1</fullName>
    </submittedName>
</protein>
<keyword evidence="6" id="KW-0677">Repeat</keyword>
<evidence type="ECO:0000256" key="18">
    <source>
        <dbReference type="SAM" id="Phobius"/>
    </source>
</evidence>
<dbReference type="PANTHER" id="PTHR27002:SF1050">
    <property type="entry name" value="CYSTEINE-RICH RECEPTOR-LIKE PROTEIN KINASE 5"/>
    <property type="match status" value="1"/>
</dbReference>
<keyword evidence="7 16" id="KW-0547">Nucleotide-binding</keyword>
<dbReference type="OrthoDB" id="4062651at2759"/>
<organism evidence="21 22">
    <name type="scientific">Punica granatum</name>
    <name type="common">Pomegranate</name>
    <dbReference type="NCBI Taxonomy" id="22663"/>
    <lineage>
        <taxon>Eukaryota</taxon>
        <taxon>Viridiplantae</taxon>
        <taxon>Streptophyta</taxon>
        <taxon>Embryophyta</taxon>
        <taxon>Tracheophyta</taxon>
        <taxon>Spermatophyta</taxon>
        <taxon>Magnoliopsida</taxon>
        <taxon>eudicotyledons</taxon>
        <taxon>Gunneridae</taxon>
        <taxon>Pentapetalae</taxon>
        <taxon>rosids</taxon>
        <taxon>malvids</taxon>
        <taxon>Myrtales</taxon>
        <taxon>Lythraceae</taxon>
        <taxon>Punica</taxon>
    </lineage>
</organism>
<dbReference type="GO" id="GO:0005886">
    <property type="term" value="C:plasma membrane"/>
    <property type="evidence" value="ECO:0007669"/>
    <property type="project" value="TreeGrafter"/>
</dbReference>
<evidence type="ECO:0000256" key="10">
    <source>
        <dbReference type="ARBA" id="ARBA00022989"/>
    </source>
</evidence>
<keyword evidence="4 18" id="KW-0812">Transmembrane</keyword>
<dbReference type="GO" id="GO:0042742">
    <property type="term" value="P:defense response to bacterium"/>
    <property type="evidence" value="ECO:0007669"/>
    <property type="project" value="TreeGrafter"/>
</dbReference>
<evidence type="ECO:0000256" key="6">
    <source>
        <dbReference type="ARBA" id="ARBA00022737"/>
    </source>
</evidence>
<dbReference type="CDD" id="cd14066">
    <property type="entry name" value="STKc_IRAK"/>
    <property type="match status" value="1"/>
</dbReference>
<evidence type="ECO:0000256" key="8">
    <source>
        <dbReference type="ARBA" id="ARBA00022777"/>
    </source>
</evidence>
<dbReference type="SMART" id="SM00220">
    <property type="entry name" value="S_TKc"/>
    <property type="match status" value="1"/>
</dbReference>
<dbReference type="CDD" id="cd23509">
    <property type="entry name" value="Gnk2-like"/>
    <property type="match status" value="2"/>
</dbReference>
<evidence type="ECO:0000256" key="2">
    <source>
        <dbReference type="ARBA" id="ARBA00022527"/>
    </source>
</evidence>
<keyword evidence="2" id="KW-0723">Serine/threonine-protein kinase</keyword>
<comment type="catalytic activity">
    <reaction evidence="14">
        <text>L-seryl-[protein] + ATP = O-phospho-L-seryl-[protein] + ADP + H(+)</text>
        <dbReference type="Rhea" id="RHEA:17989"/>
        <dbReference type="Rhea" id="RHEA-COMP:9863"/>
        <dbReference type="Rhea" id="RHEA-COMP:11604"/>
        <dbReference type="ChEBI" id="CHEBI:15378"/>
        <dbReference type="ChEBI" id="CHEBI:29999"/>
        <dbReference type="ChEBI" id="CHEBI:30616"/>
        <dbReference type="ChEBI" id="CHEBI:83421"/>
        <dbReference type="ChEBI" id="CHEBI:456216"/>
    </reaction>
</comment>
<dbReference type="Gene3D" id="3.30.430.20">
    <property type="entry name" value="Gnk2 domain, C-X8-C-X2-C motif"/>
    <property type="match status" value="2"/>
</dbReference>
<dbReference type="InterPro" id="IPR038408">
    <property type="entry name" value="GNK2_sf"/>
</dbReference>
<dbReference type="RefSeq" id="XP_031392629.1">
    <property type="nucleotide sequence ID" value="XM_031536769.1"/>
</dbReference>
<dbReference type="InterPro" id="IPR002902">
    <property type="entry name" value="GNK2"/>
</dbReference>
<keyword evidence="9 16" id="KW-0067">ATP-binding</keyword>
<dbReference type="InterPro" id="IPR011009">
    <property type="entry name" value="Kinase-like_dom_sf"/>
</dbReference>
<dbReference type="Pfam" id="PF07714">
    <property type="entry name" value="PK_Tyr_Ser-Thr"/>
    <property type="match status" value="1"/>
</dbReference>
<dbReference type="PROSITE" id="PS51473">
    <property type="entry name" value="GNK2"/>
    <property type="match status" value="2"/>
</dbReference>
<keyword evidence="10 18" id="KW-1133">Transmembrane helix</keyword>
<evidence type="ECO:0000256" key="9">
    <source>
        <dbReference type="ARBA" id="ARBA00022840"/>
    </source>
</evidence>
<evidence type="ECO:0000256" key="11">
    <source>
        <dbReference type="ARBA" id="ARBA00023136"/>
    </source>
</evidence>
<accession>A0A6P8DDS7</accession>
<dbReference type="FunFam" id="3.30.200.20:FF:000142">
    <property type="entry name" value="Cysteine-rich receptor-like protein kinase 10"/>
    <property type="match status" value="1"/>
</dbReference>
<dbReference type="GO" id="GO:0004674">
    <property type="term" value="F:protein serine/threonine kinase activity"/>
    <property type="evidence" value="ECO:0007669"/>
    <property type="project" value="UniProtKB-KW"/>
</dbReference>
<dbReference type="FunFam" id="3.30.430.20:FF:000007">
    <property type="entry name" value="Cysteine-rich receptor-like protein kinase 11"/>
    <property type="match status" value="1"/>
</dbReference>
<dbReference type="AlphaFoldDB" id="A0A6P8DDS7"/>
<dbReference type="Gene3D" id="3.30.200.20">
    <property type="entry name" value="Phosphorylase Kinase, domain 1"/>
    <property type="match status" value="1"/>
</dbReference>
<dbReference type="GO" id="GO:0005524">
    <property type="term" value="F:ATP binding"/>
    <property type="evidence" value="ECO:0007669"/>
    <property type="project" value="UniProtKB-UniRule"/>
</dbReference>
<dbReference type="Gene3D" id="1.10.510.10">
    <property type="entry name" value="Transferase(Phosphotransferase) domain 1"/>
    <property type="match status" value="1"/>
</dbReference>
<comment type="catalytic activity">
    <reaction evidence="15">
        <text>L-threonyl-[protein] + ATP = O-phospho-L-threonyl-[protein] + ADP + H(+)</text>
        <dbReference type="Rhea" id="RHEA:46608"/>
        <dbReference type="Rhea" id="RHEA-COMP:11060"/>
        <dbReference type="Rhea" id="RHEA-COMP:11605"/>
        <dbReference type="ChEBI" id="CHEBI:15378"/>
        <dbReference type="ChEBI" id="CHEBI:30013"/>
        <dbReference type="ChEBI" id="CHEBI:30616"/>
        <dbReference type="ChEBI" id="CHEBI:61977"/>
        <dbReference type="ChEBI" id="CHEBI:456216"/>
    </reaction>
</comment>
<dbReference type="InterPro" id="IPR000719">
    <property type="entry name" value="Prot_kinase_dom"/>
</dbReference>
<evidence type="ECO:0000256" key="4">
    <source>
        <dbReference type="ARBA" id="ARBA00022692"/>
    </source>
</evidence>
<evidence type="ECO:0000256" key="5">
    <source>
        <dbReference type="ARBA" id="ARBA00022729"/>
    </source>
</evidence>
<keyword evidence="12" id="KW-0675">Receptor</keyword>
<feature type="region of interest" description="Disordered" evidence="17">
    <location>
        <begin position="262"/>
        <end position="316"/>
    </location>
</feature>
<feature type="domain" description="Gnk2-homologous" evidence="20">
    <location>
        <begin position="145"/>
        <end position="254"/>
    </location>
</feature>
<evidence type="ECO:0000313" key="22">
    <source>
        <dbReference type="RefSeq" id="XP_031392629.1"/>
    </source>
</evidence>
<gene>
    <name evidence="22" type="primary">LOC116204603</name>
</gene>
<dbReference type="InterPro" id="IPR008271">
    <property type="entry name" value="Ser/Thr_kinase_AS"/>
</dbReference>
<dbReference type="Proteomes" id="UP000515151">
    <property type="component" value="Chromosome 4"/>
</dbReference>
<dbReference type="Pfam" id="PF01657">
    <property type="entry name" value="Stress-antifung"/>
    <property type="match status" value="2"/>
</dbReference>
<dbReference type="PROSITE" id="PS50011">
    <property type="entry name" value="PROTEIN_KINASE_DOM"/>
    <property type="match status" value="1"/>
</dbReference>
<dbReference type="PROSITE" id="PS00107">
    <property type="entry name" value="PROTEIN_KINASE_ATP"/>
    <property type="match status" value="1"/>
</dbReference>
<keyword evidence="5" id="KW-0732">Signal</keyword>
<keyword evidence="13" id="KW-0325">Glycoprotein</keyword>
<keyword evidence="3" id="KW-0808">Transferase</keyword>
<keyword evidence="11 18" id="KW-0472">Membrane</keyword>
<feature type="binding site" evidence="16">
    <location>
        <position position="413"/>
    </location>
    <ligand>
        <name>ATP</name>
        <dbReference type="ChEBI" id="CHEBI:30616"/>
    </ligand>
</feature>
<evidence type="ECO:0000259" key="20">
    <source>
        <dbReference type="PROSITE" id="PS51473"/>
    </source>
</evidence>
<dbReference type="PROSITE" id="PS00108">
    <property type="entry name" value="PROTEIN_KINASE_ST"/>
    <property type="match status" value="1"/>
</dbReference>
<keyword evidence="21" id="KW-1185">Reference proteome</keyword>
<feature type="domain" description="Gnk2-homologous" evidence="20">
    <location>
        <begin position="35"/>
        <end position="139"/>
    </location>
</feature>
<feature type="domain" description="Protein kinase" evidence="19">
    <location>
        <begin position="384"/>
        <end position="670"/>
    </location>
</feature>
<feature type="compositionally biased region" description="Pro residues" evidence="17">
    <location>
        <begin position="262"/>
        <end position="304"/>
    </location>
</feature>
<keyword evidence="8" id="KW-0418">Kinase</keyword>
<evidence type="ECO:0000256" key="1">
    <source>
        <dbReference type="ARBA" id="ARBA00004167"/>
    </source>
</evidence>
<evidence type="ECO:0000256" key="16">
    <source>
        <dbReference type="PROSITE-ProRule" id="PRU10141"/>
    </source>
</evidence>
<evidence type="ECO:0000256" key="3">
    <source>
        <dbReference type="ARBA" id="ARBA00022679"/>
    </source>
</evidence>
<evidence type="ECO:0000256" key="7">
    <source>
        <dbReference type="ARBA" id="ARBA00022741"/>
    </source>
</evidence>
<reference evidence="21" key="1">
    <citation type="journal article" date="2020" name="Plant Biotechnol. J.">
        <title>The pomegranate (Punica granatum L.) draft genome dissects genetic divergence between soft- and hard-seeded cultivars.</title>
        <authorList>
            <person name="Luo X."/>
            <person name="Li H."/>
            <person name="Wu Z."/>
            <person name="Yao W."/>
            <person name="Zhao P."/>
            <person name="Cao D."/>
            <person name="Yu H."/>
            <person name="Li K."/>
            <person name="Poudel K."/>
            <person name="Zhao D."/>
            <person name="Zhang F."/>
            <person name="Xia X."/>
            <person name="Chen L."/>
            <person name="Wang Q."/>
            <person name="Jing D."/>
            <person name="Cao S."/>
        </authorList>
    </citation>
    <scope>NUCLEOTIDE SEQUENCE [LARGE SCALE GENOMIC DNA]</scope>
    <source>
        <strain evidence="21">cv. Tunisia</strain>
    </source>
</reference>
<dbReference type="FunFam" id="1.10.510.10:FF:000129">
    <property type="entry name" value="cysteine-rich receptor-like protein kinase 10"/>
    <property type="match status" value="1"/>
</dbReference>